<organism evidence="3 4">
    <name type="scientific">Sphingobium baderi</name>
    <dbReference type="NCBI Taxonomy" id="1332080"/>
    <lineage>
        <taxon>Bacteria</taxon>
        <taxon>Pseudomonadati</taxon>
        <taxon>Pseudomonadota</taxon>
        <taxon>Alphaproteobacteria</taxon>
        <taxon>Sphingomonadales</taxon>
        <taxon>Sphingomonadaceae</taxon>
        <taxon>Sphingobium</taxon>
    </lineage>
</organism>
<dbReference type="Pfam" id="PF00440">
    <property type="entry name" value="TetR_N"/>
    <property type="match status" value="1"/>
</dbReference>
<protein>
    <recommendedName>
        <fullName evidence="2">HTH tetR-type domain-containing protein</fullName>
    </recommendedName>
</protein>
<keyword evidence="1" id="KW-0238">DNA-binding</keyword>
<accession>A0A0S3EWS8</accession>
<dbReference type="OrthoDB" id="2356263at2"/>
<dbReference type="AlphaFoldDB" id="A0A0S3EWS8"/>
<dbReference type="InterPro" id="IPR001647">
    <property type="entry name" value="HTH_TetR"/>
</dbReference>
<keyword evidence="4" id="KW-1185">Reference proteome</keyword>
<evidence type="ECO:0000313" key="4">
    <source>
        <dbReference type="Proteomes" id="UP000056968"/>
    </source>
</evidence>
<evidence type="ECO:0000313" key="3">
    <source>
        <dbReference type="EMBL" id="ALR19851.1"/>
    </source>
</evidence>
<dbReference type="KEGG" id="sbd:ATN00_05525"/>
<name>A0A0S3EWS8_9SPHN</name>
<dbReference type="Proteomes" id="UP000056968">
    <property type="component" value="Chromosome"/>
</dbReference>
<dbReference type="STRING" id="1332080.ATN00_05525"/>
<proteinExistence type="predicted"/>
<dbReference type="GO" id="GO:0003677">
    <property type="term" value="F:DNA binding"/>
    <property type="evidence" value="ECO:0007669"/>
    <property type="project" value="UniProtKB-KW"/>
</dbReference>
<gene>
    <name evidence="3" type="ORF">ATN00_05525</name>
</gene>
<feature type="domain" description="HTH tetR-type" evidence="2">
    <location>
        <begin position="15"/>
        <end position="62"/>
    </location>
</feature>
<sequence>MLKSLETYSKGGQRLLVTAEKLFGQHGLDGVSLRQISVAARHANSSAVHHHFGSKAGLIQAVYEMRLPMIEAARKAHLDRLLIQPQISFEDLIGALLLPIILMPELERETYSRFMLALMPLPLAEQPFFITQFNSPASAEINRRIMNFWPDMPADVIERRFRLAANIFLIAVAYPEPPKVRQHPPYDAGSIYWQDILQAVVAIFLMPYPPRQIALNP</sequence>
<dbReference type="EMBL" id="CP013264">
    <property type="protein sequence ID" value="ALR19851.1"/>
    <property type="molecule type" value="Genomic_DNA"/>
</dbReference>
<reference evidence="3 4" key="1">
    <citation type="submission" date="2015-11" db="EMBL/GenBank/DDBJ databases">
        <title>A Two-component Flavoprotein Monooxygenase System MeaXY Responsible for para-Hydroxylation of 2-Methyl-6-ethylaniline and 2,6-Diethylaniline in Sphingobium baderi DE-13.</title>
        <authorList>
            <person name="Cheng M."/>
            <person name="Meng Q."/>
            <person name="Yang Y."/>
            <person name="Chu C."/>
            <person name="Yan X."/>
            <person name="He J."/>
            <person name="Li S."/>
        </authorList>
    </citation>
    <scope>NUCLEOTIDE SEQUENCE [LARGE SCALE GENOMIC DNA]</scope>
    <source>
        <strain evidence="3 4">DE-13</strain>
    </source>
</reference>
<dbReference type="InterPro" id="IPR009057">
    <property type="entry name" value="Homeodomain-like_sf"/>
</dbReference>
<dbReference type="RefSeq" id="WP_062063061.1">
    <property type="nucleotide sequence ID" value="NZ_CP013264.1"/>
</dbReference>
<dbReference type="SUPFAM" id="SSF46689">
    <property type="entry name" value="Homeodomain-like"/>
    <property type="match status" value="1"/>
</dbReference>
<evidence type="ECO:0000259" key="2">
    <source>
        <dbReference type="Pfam" id="PF00440"/>
    </source>
</evidence>
<dbReference type="Gene3D" id="1.10.357.10">
    <property type="entry name" value="Tetracycline Repressor, domain 2"/>
    <property type="match status" value="1"/>
</dbReference>
<evidence type="ECO:0000256" key="1">
    <source>
        <dbReference type="ARBA" id="ARBA00023125"/>
    </source>
</evidence>